<dbReference type="PROSITE" id="PS50084">
    <property type="entry name" value="KH_TYPE_1"/>
    <property type="match status" value="1"/>
</dbReference>
<dbReference type="NCBIfam" id="NF010335">
    <property type="entry name" value="PRK13764.1"/>
    <property type="match status" value="1"/>
</dbReference>
<dbReference type="InterPro" id="IPR002716">
    <property type="entry name" value="PIN_dom"/>
</dbReference>
<feature type="domain" description="K Homology" evidence="3">
    <location>
        <begin position="479"/>
        <end position="537"/>
    </location>
</feature>
<dbReference type="InterPro" id="IPR029060">
    <property type="entry name" value="PIN-like_dom_sf"/>
</dbReference>
<dbReference type="InterPro" id="IPR003593">
    <property type="entry name" value="AAA+_ATPase"/>
</dbReference>
<proteinExistence type="inferred from homology"/>
<evidence type="ECO:0000259" key="5">
    <source>
        <dbReference type="SMART" id="SM00670"/>
    </source>
</evidence>
<dbReference type="Gene3D" id="3.30.1370.10">
    <property type="entry name" value="K Homology domain, type 1"/>
    <property type="match status" value="1"/>
</dbReference>
<evidence type="ECO:0000259" key="4">
    <source>
        <dbReference type="SMART" id="SM00382"/>
    </source>
</evidence>
<dbReference type="PANTHER" id="PTHR11603:SF147">
    <property type="entry name" value="MEMBRANE PROTEIN"/>
    <property type="match status" value="1"/>
</dbReference>
<dbReference type="PANTHER" id="PTHR11603">
    <property type="entry name" value="AAA FAMILY ATPASE"/>
    <property type="match status" value="1"/>
</dbReference>
<dbReference type="GO" id="GO:0003723">
    <property type="term" value="F:RNA binding"/>
    <property type="evidence" value="ECO:0007669"/>
    <property type="project" value="UniProtKB-UniRule"/>
</dbReference>
<dbReference type="InterPro" id="IPR004087">
    <property type="entry name" value="KH_dom"/>
</dbReference>
<dbReference type="InterPro" id="IPR004088">
    <property type="entry name" value="KH_dom_type_1"/>
</dbReference>
<dbReference type="SMART" id="SM00382">
    <property type="entry name" value="AAA"/>
    <property type="match status" value="1"/>
</dbReference>
<evidence type="ECO:0000259" key="3">
    <source>
        <dbReference type="SMART" id="SM00322"/>
    </source>
</evidence>
<dbReference type="Pfam" id="PF00013">
    <property type="entry name" value="KH_1"/>
    <property type="match status" value="1"/>
</dbReference>
<dbReference type="AlphaFoldDB" id="A0A1N5VK35"/>
<dbReference type="Gene3D" id="3.40.50.1010">
    <property type="entry name" value="5'-nuclease"/>
    <property type="match status" value="1"/>
</dbReference>
<evidence type="ECO:0000256" key="2">
    <source>
        <dbReference type="PROSITE-ProRule" id="PRU00117"/>
    </source>
</evidence>
<dbReference type="SUPFAM" id="SSF52540">
    <property type="entry name" value="P-loop containing nucleoside triphosphate hydrolases"/>
    <property type="match status" value="1"/>
</dbReference>
<reference evidence="6 7" key="1">
    <citation type="submission" date="2016-04" db="EMBL/GenBank/DDBJ databases">
        <authorList>
            <person name="Evans L.H."/>
            <person name="Alamgir A."/>
            <person name="Owens N."/>
            <person name="Weber N.D."/>
            <person name="Virtaneva K."/>
            <person name="Barbian K."/>
            <person name="Babar A."/>
            <person name="Rosenke K."/>
        </authorList>
    </citation>
    <scope>NUCLEOTIDE SEQUENCE [LARGE SCALE GENOMIC DNA]</scope>
    <source>
        <strain evidence="7">S5(T) (JCM 30642 \VKM B-2941)</strain>
    </source>
</reference>
<dbReference type="SMART" id="SM00670">
    <property type="entry name" value="PINc"/>
    <property type="match status" value="1"/>
</dbReference>
<protein>
    <submittedName>
        <fullName evidence="6">PilT family ATPase</fullName>
    </submittedName>
</protein>
<dbReference type="Gene3D" id="3.40.50.300">
    <property type="entry name" value="P-loop containing nucleotide triphosphate hydrolases"/>
    <property type="match status" value="1"/>
</dbReference>
<dbReference type="CDD" id="cd09878">
    <property type="entry name" value="PIN_VapC_VirB11L-ATPase-like"/>
    <property type="match status" value="1"/>
</dbReference>
<comment type="similarity">
    <text evidence="1">In the N-terminal section; belongs to the PINc/VapC protein family.</text>
</comment>
<sequence length="595" mass="66244">MDYIPDTSVIVDGRFTKYIAKIKSDSRVIISEALIAEVEHQANQSRSIGFAALDELKKVKEICAKKGIIIEFFGKRPTQWQKINGHNGEIDEIIRSEAMDLNGILVTGDIVQKNIAVLKGIQCQYLEPDDKISVKLEEFFDNETISVHIKADTYVKVKKGVPGSVETVRTDHFLKSSEVDALINNLIKRAGNEKDSFVEMDMAGATVLQLNVYRIVIARPPFSSTAEITAVRPVIKKELAYYEIPEEIMNHITSGSAGILVAGSPGAGKSTFVQALADHLNDQGMIVKTMEKPRDLQVNKEITQYTSLEGSMEQTGNILLLVRNDYTVFDEMRVTSDFKVFSDLRMAGVGMIGVVHATKPVDALHRFIGRIELGLIPQVIDTILFVKNGKISKYLSISHTVKVPYGMVQEDLSRPVIQVKDTLTREELYEIYSFGEQIVVVPIEENEGTSQINEAKTELVRSTISEYLGYDQVVVSPKGKRKYKVTIPESLRPKLLGRKGANISELEKSLGVSIDVVSEEDRARRSVAVEVKNRIIYLHCNEKNSLVNIYVDDVMAIQGRTSSKGIIRIKVDSEAGINLEKAMKSGKTITYSLQS</sequence>
<dbReference type="GeneID" id="41588651"/>
<dbReference type="InterPro" id="IPR036612">
    <property type="entry name" value="KH_dom_type_1_sf"/>
</dbReference>
<organism evidence="6 7">
    <name type="scientific">Cuniculiplasma divulgatum</name>
    <dbReference type="NCBI Taxonomy" id="1673428"/>
    <lineage>
        <taxon>Archaea</taxon>
        <taxon>Methanobacteriati</taxon>
        <taxon>Thermoplasmatota</taxon>
        <taxon>Thermoplasmata</taxon>
        <taxon>Thermoplasmatales</taxon>
        <taxon>Cuniculiplasmataceae</taxon>
        <taxon>Cuniculiplasma</taxon>
    </lineage>
</organism>
<name>A0A1N5VK35_9ARCH</name>
<dbReference type="RefSeq" id="WP_021788877.1">
    <property type="nucleotide sequence ID" value="NZ_LT671858.1"/>
</dbReference>
<dbReference type="SMART" id="SM00322">
    <property type="entry name" value="KH"/>
    <property type="match status" value="1"/>
</dbReference>
<dbReference type="InterPro" id="IPR052041">
    <property type="entry name" value="Nucleic_acid_metab_PIN/TRAM"/>
</dbReference>
<dbReference type="EMBL" id="LT671858">
    <property type="protein sequence ID" value="SIM73210.1"/>
    <property type="molecule type" value="Genomic_DNA"/>
</dbReference>
<accession>A0A1N5VK35</accession>
<dbReference type="SUPFAM" id="SSF54791">
    <property type="entry name" value="Eukaryotic type KH-domain (KH-domain type I)"/>
    <property type="match status" value="1"/>
</dbReference>
<feature type="domain" description="PIN" evidence="5">
    <location>
        <begin position="1"/>
        <end position="114"/>
    </location>
</feature>
<evidence type="ECO:0000313" key="7">
    <source>
        <dbReference type="Proteomes" id="UP000195607"/>
    </source>
</evidence>
<feature type="domain" description="AAA+ ATPase" evidence="4">
    <location>
        <begin position="255"/>
        <end position="377"/>
    </location>
</feature>
<dbReference type="SUPFAM" id="SSF88723">
    <property type="entry name" value="PIN domain-like"/>
    <property type="match status" value="1"/>
</dbReference>
<dbReference type="InterPro" id="IPR027417">
    <property type="entry name" value="P-loop_NTPase"/>
</dbReference>
<evidence type="ECO:0000313" key="6">
    <source>
        <dbReference type="EMBL" id="SIM73210.1"/>
    </source>
</evidence>
<dbReference type="Pfam" id="PF01850">
    <property type="entry name" value="PIN"/>
    <property type="match status" value="1"/>
</dbReference>
<evidence type="ECO:0000256" key="1">
    <source>
        <dbReference type="ARBA" id="ARBA00046345"/>
    </source>
</evidence>
<keyword evidence="2" id="KW-0694">RNA-binding</keyword>
<gene>
    <name evidence="6" type="ORF">CSP5_1406</name>
</gene>
<dbReference type="Proteomes" id="UP000195607">
    <property type="component" value="Chromosome I"/>
</dbReference>